<organism evidence="2 3">
    <name type="scientific">Mycena metata</name>
    <dbReference type="NCBI Taxonomy" id="1033252"/>
    <lineage>
        <taxon>Eukaryota</taxon>
        <taxon>Fungi</taxon>
        <taxon>Dikarya</taxon>
        <taxon>Basidiomycota</taxon>
        <taxon>Agaricomycotina</taxon>
        <taxon>Agaricomycetes</taxon>
        <taxon>Agaricomycetidae</taxon>
        <taxon>Agaricales</taxon>
        <taxon>Marasmiineae</taxon>
        <taxon>Mycenaceae</taxon>
        <taxon>Mycena</taxon>
    </lineage>
</organism>
<proteinExistence type="predicted"/>
<gene>
    <name evidence="2" type="ORF">B0H16DRAFT_1761907</name>
</gene>
<evidence type="ECO:0000256" key="1">
    <source>
        <dbReference type="SAM" id="MobiDB-lite"/>
    </source>
</evidence>
<reference evidence="2" key="1">
    <citation type="submission" date="2023-03" db="EMBL/GenBank/DDBJ databases">
        <title>Massive genome expansion in bonnet fungi (Mycena s.s.) driven by repeated elements and novel gene families across ecological guilds.</title>
        <authorList>
            <consortium name="Lawrence Berkeley National Laboratory"/>
            <person name="Harder C.B."/>
            <person name="Miyauchi S."/>
            <person name="Viragh M."/>
            <person name="Kuo A."/>
            <person name="Thoen E."/>
            <person name="Andreopoulos B."/>
            <person name="Lu D."/>
            <person name="Skrede I."/>
            <person name="Drula E."/>
            <person name="Henrissat B."/>
            <person name="Morin E."/>
            <person name="Kohler A."/>
            <person name="Barry K."/>
            <person name="LaButti K."/>
            <person name="Morin E."/>
            <person name="Salamov A."/>
            <person name="Lipzen A."/>
            <person name="Mereny Z."/>
            <person name="Hegedus B."/>
            <person name="Baldrian P."/>
            <person name="Stursova M."/>
            <person name="Weitz H."/>
            <person name="Taylor A."/>
            <person name="Grigoriev I.V."/>
            <person name="Nagy L.G."/>
            <person name="Martin F."/>
            <person name="Kauserud H."/>
        </authorList>
    </citation>
    <scope>NUCLEOTIDE SEQUENCE</scope>
    <source>
        <strain evidence="2">CBHHK182m</strain>
    </source>
</reference>
<dbReference type="AlphaFoldDB" id="A0AAD7N012"/>
<feature type="region of interest" description="Disordered" evidence="1">
    <location>
        <begin position="116"/>
        <end position="173"/>
    </location>
</feature>
<feature type="region of interest" description="Disordered" evidence="1">
    <location>
        <begin position="677"/>
        <end position="706"/>
    </location>
</feature>
<name>A0AAD7N012_9AGAR</name>
<comment type="caution">
    <text evidence="2">The sequence shown here is derived from an EMBL/GenBank/DDBJ whole genome shotgun (WGS) entry which is preliminary data.</text>
</comment>
<feature type="region of interest" description="Disordered" evidence="1">
    <location>
        <begin position="731"/>
        <end position="761"/>
    </location>
</feature>
<accession>A0AAD7N012</accession>
<dbReference type="Proteomes" id="UP001215598">
    <property type="component" value="Unassembled WGS sequence"/>
</dbReference>
<sequence>MHDQGSACAYYGVWRGRLDRPGADRQIYRFAPKSFKTIADLQSWWAGMCGVEHQNGCPVFEQRKFSLTRPNQTHPTSPACTLVAPNYLPPVQHYVAPPAPPAPAAPVASTSTAPIPAPLPFNSSTSSGSSSSTIHPRKKEEPASPELGSPSPPPALHLNVPPRPHLTPSTRLHLTPTGAAHAANLQAAAATHAEAVAVATRAQAEVVRARAEAAAREADVVRAAAAAAAAAAAVPPPPPPPVVADATPRAGAVHSILLTPAPAAPPATAPPVADAEEEPVWQYGVRGVEVFYQTYAAARAAARQLGVQGESNILMSSNVGKLEAWMRGIPFAGDGRPRQTPNPETEAKTPGQTNNFARGTFEIPANSPASIRRGVQKKEIKSERRKNGTTVFWPVLFHDYWREFPWKLPIGEDPEPRDEDTVEEVPADAEAAFEALGLNLTPEEEDDKAAVMQETSAVRQKIKRWFSRQRPSAMGIHTNPYFEHLARLRRHQDEALPKRLADFQFYMCHHDYNDAVEERFSELADSVDKAYRLALRCKIAKEMLESEPQDVQEMIKTKCDDAHGEDMVTYEESGEGLPSFSTERQEEARENFTAIVTPLLAGLREYTGYDINLFAGRVKDDGSFDITRLNAGCYYGVNAGTKVGGGDWAAWDPEGYRTVSKAYAKFVHAGHLERNGTSAIPAGEAPPPPVPEDVSMPPADAPTSSNAGLAAVDDAVPSLFMGMNLLRMSEPPPPTSGDVEMAPTPAVRRPASVPGDVEMGPPPLPPLNDDDDEIMSGSLFGAPPPRVCLSLAFPFIPAPKRKLHVDPESRSSAWRAVYYTLTVLDKRCPFTDGEAVERIWANLPRYDVPVRRFLRLRVRLLHTLPHRPALTLSFPGQTLTQNSGAKL</sequence>
<feature type="region of interest" description="Disordered" evidence="1">
    <location>
        <begin position="333"/>
        <end position="362"/>
    </location>
</feature>
<evidence type="ECO:0000313" key="2">
    <source>
        <dbReference type="EMBL" id="KAJ7738199.1"/>
    </source>
</evidence>
<keyword evidence="3" id="KW-1185">Reference proteome</keyword>
<evidence type="ECO:0000313" key="3">
    <source>
        <dbReference type="Proteomes" id="UP001215598"/>
    </source>
</evidence>
<protein>
    <submittedName>
        <fullName evidence="2">Uncharacterized protein</fullName>
    </submittedName>
</protein>
<feature type="compositionally biased region" description="Low complexity" evidence="1">
    <location>
        <begin position="123"/>
        <end position="133"/>
    </location>
</feature>
<feature type="compositionally biased region" description="Pro residues" evidence="1">
    <location>
        <begin position="150"/>
        <end position="165"/>
    </location>
</feature>
<dbReference type="EMBL" id="JARKIB010000113">
    <property type="protein sequence ID" value="KAJ7738199.1"/>
    <property type="molecule type" value="Genomic_DNA"/>
</dbReference>